<feature type="region of interest" description="Disordered" evidence="1">
    <location>
        <begin position="35"/>
        <end position="55"/>
    </location>
</feature>
<name>A0AAE1A892_9GAST</name>
<evidence type="ECO:0000313" key="2">
    <source>
        <dbReference type="EMBL" id="KAK3783069.1"/>
    </source>
</evidence>
<evidence type="ECO:0000256" key="1">
    <source>
        <dbReference type="SAM" id="MobiDB-lite"/>
    </source>
</evidence>
<sequence>MPAAIAYTNGDQKRGVLELAGHPTRYSQKKVRGVRKRRRHKLTTTDRDPKKTTRDGRAVRDAFNGFPLASNTQGRMAFVDLRNVASQDRVQQLIKTVHMTSSLKFVWSHSEAYRPVYLTDRGRRESWRGMSLASSARGSAVATPR</sequence>
<protein>
    <submittedName>
        <fullName evidence="2">Uncharacterized protein</fullName>
    </submittedName>
</protein>
<evidence type="ECO:0000313" key="3">
    <source>
        <dbReference type="Proteomes" id="UP001283361"/>
    </source>
</evidence>
<gene>
    <name evidence="2" type="ORF">RRG08_018901</name>
</gene>
<keyword evidence="3" id="KW-1185">Reference proteome</keyword>
<proteinExistence type="predicted"/>
<accession>A0AAE1A892</accession>
<comment type="caution">
    <text evidence="2">The sequence shown here is derived from an EMBL/GenBank/DDBJ whole genome shotgun (WGS) entry which is preliminary data.</text>
</comment>
<organism evidence="2 3">
    <name type="scientific">Elysia crispata</name>
    <name type="common">lettuce slug</name>
    <dbReference type="NCBI Taxonomy" id="231223"/>
    <lineage>
        <taxon>Eukaryota</taxon>
        <taxon>Metazoa</taxon>
        <taxon>Spiralia</taxon>
        <taxon>Lophotrochozoa</taxon>
        <taxon>Mollusca</taxon>
        <taxon>Gastropoda</taxon>
        <taxon>Heterobranchia</taxon>
        <taxon>Euthyneura</taxon>
        <taxon>Panpulmonata</taxon>
        <taxon>Sacoglossa</taxon>
        <taxon>Placobranchoidea</taxon>
        <taxon>Plakobranchidae</taxon>
        <taxon>Elysia</taxon>
    </lineage>
</organism>
<feature type="compositionally biased region" description="Basic and acidic residues" evidence="1">
    <location>
        <begin position="43"/>
        <end position="55"/>
    </location>
</feature>
<reference evidence="2" key="1">
    <citation type="journal article" date="2023" name="G3 (Bethesda)">
        <title>A reference genome for the long-term kleptoplast-retaining sea slug Elysia crispata morphotype clarki.</title>
        <authorList>
            <person name="Eastman K.E."/>
            <person name="Pendleton A.L."/>
            <person name="Shaikh M.A."/>
            <person name="Suttiyut T."/>
            <person name="Ogas R."/>
            <person name="Tomko P."/>
            <person name="Gavelis G."/>
            <person name="Widhalm J.R."/>
            <person name="Wisecaver J.H."/>
        </authorList>
    </citation>
    <scope>NUCLEOTIDE SEQUENCE</scope>
    <source>
        <strain evidence="2">ECLA1</strain>
    </source>
</reference>
<dbReference type="Proteomes" id="UP001283361">
    <property type="component" value="Unassembled WGS sequence"/>
</dbReference>
<dbReference type="EMBL" id="JAWDGP010002459">
    <property type="protein sequence ID" value="KAK3783069.1"/>
    <property type="molecule type" value="Genomic_DNA"/>
</dbReference>
<dbReference type="AlphaFoldDB" id="A0AAE1A892"/>